<dbReference type="AlphaFoldDB" id="A0A5C6DTR2"/>
<dbReference type="GO" id="GO:0043527">
    <property type="term" value="C:tRNA methyltransferase complex"/>
    <property type="evidence" value="ECO:0007669"/>
    <property type="project" value="TreeGrafter"/>
</dbReference>
<dbReference type="PROSITE" id="PS51625">
    <property type="entry name" value="SAM_MT_TRMB"/>
    <property type="match status" value="1"/>
</dbReference>
<dbReference type="EC" id="2.1.1.33" evidence="7"/>
<dbReference type="InterPro" id="IPR029063">
    <property type="entry name" value="SAM-dependent_MTases_sf"/>
</dbReference>
<feature type="binding site" evidence="7">
    <location>
        <begin position="193"/>
        <end position="196"/>
    </location>
    <ligand>
        <name>substrate</name>
    </ligand>
</feature>
<dbReference type="PANTHER" id="PTHR23417">
    <property type="entry name" value="3-DEOXY-D-MANNO-OCTULOSONIC-ACID TRANSFERASE/TRNA GUANINE-N 7 - -METHYLTRANSFERASE"/>
    <property type="match status" value="1"/>
</dbReference>
<evidence type="ECO:0000256" key="4">
    <source>
        <dbReference type="ARBA" id="ARBA00022679"/>
    </source>
</evidence>
<feature type="binding site" evidence="7">
    <location>
        <position position="155"/>
    </location>
    <ligand>
        <name>substrate</name>
    </ligand>
</feature>
<accession>A0A5C6DTR2</accession>
<comment type="caution">
    <text evidence="8">The sequence shown here is derived from an EMBL/GenBank/DDBJ whole genome shotgun (WGS) entry which is preliminary data.</text>
</comment>
<dbReference type="InterPro" id="IPR055361">
    <property type="entry name" value="tRNA_methyltr_TrmB_bact"/>
</dbReference>
<comment type="function">
    <text evidence="2 7">Catalyzes the formation of N(7)-methylguanine at position 46 (m7G46) in tRNA.</text>
</comment>
<name>A0A5C6DTR2_9BACT</name>
<keyword evidence="4 7" id="KW-0808">Transferase</keyword>
<feature type="binding site" evidence="7">
    <location>
        <position position="96"/>
    </location>
    <ligand>
        <name>S-adenosyl-L-methionine</name>
        <dbReference type="ChEBI" id="CHEBI:59789"/>
    </ligand>
</feature>
<dbReference type="Pfam" id="PF02390">
    <property type="entry name" value="Methyltransf_4"/>
    <property type="match status" value="1"/>
</dbReference>
<feature type="binding site" evidence="7">
    <location>
        <position position="69"/>
    </location>
    <ligand>
        <name>S-adenosyl-L-methionine</name>
        <dbReference type="ChEBI" id="CHEBI:59789"/>
    </ligand>
</feature>
<gene>
    <name evidence="7 8" type="primary">trmB</name>
    <name evidence="8" type="ORF">Poly41_29020</name>
</gene>
<evidence type="ECO:0000256" key="6">
    <source>
        <dbReference type="ARBA" id="ARBA00022694"/>
    </source>
</evidence>
<evidence type="ECO:0000256" key="3">
    <source>
        <dbReference type="ARBA" id="ARBA00022603"/>
    </source>
</evidence>
<evidence type="ECO:0000313" key="9">
    <source>
        <dbReference type="Proteomes" id="UP000319143"/>
    </source>
</evidence>
<comment type="catalytic activity">
    <reaction evidence="1 7">
        <text>guanosine(46) in tRNA + S-adenosyl-L-methionine = N(7)-methylguanosine(46) in tRNA + S-adenosyl-L-homocysteine</text>
        <dbReference type="Rhea" id="RHEA:42708"/>
        <dbReference type="Rhea" id="RHEA-COMP:10188"/>
        <dbReference type="Rhea" id="RHEA-COMP:10189"/>
        <dbReference type="ChEBI" id="CHEBI:57856"/>
        <dbReference type="ChEBI" id="CHEBI:59789"/>
        <dbReference type="ChEBI" id="CHEBI:74269"/>
        <dbReference type="ChEBI" id="CHEBI:74480"/>
        <dbReference type="EC" id="2.1.1.33"/>
    </reaction>
</comment>
<sequence length="215" mass="24513">MPRSPIRRPPADLDLSAVLRTRDDLPIQINSESVFGNGQPLEVEVGSGKGLFLTNASQSTPEHNFLGIEIQQKCAEHAAGRLAKAKVGNAIMVCGNAEPLFEERIAVGTLEAVHVYFPDPWWKKRQRKRRVVNETSIANIAKAIRPGGRFHFWTDVLDYFEQTVEMIAQIAPELGVPIPEEETEAQHDLDYHTHFERRSRKYRIPVYRVRYEKRG</sequence>
<comment type="similarity">
    <text evidence="7">Belongs to the class I-like SAM-binding methyltransferase superfamily. TrmB family.</text>
</comment>
<protein>
    <recommendedName>
        <fullName evidence="7">tRNA (guanine-N(7)-)-methyltransferase</fullName>
        <ecNumber evidence="7">2.1.1.33</ecNumber>
    </recommendedName>
    <alternativeName>
        <fullName evidence="7">tRNA (guanine(46)-N(7))-methyltransferase</fullName>
    </alternativeName>
    <alternativeName>
        <fullName evidence="7">tRNA(m7G46)-methyltransferase</fullName>
    </alternativeName>
</protein>
<keyword evidence="9" id="KW-1185">Reference proteome</keyword>
<comment type="caution">
    <text evidence="7">Lacks conserved residue(s) required for the propagation of feature annotation.</text>
</comment>
<comment type="pathway">
    <text evidence="7">tRNA modification; N(7)-methylguanine-tRNA biosynthesis.</text>
</comment>
<dbReference type="NCBIfam" id="TIGR00091">
    <property type="entry name" value="tRNA (guanosine(46)-N7)-methyltransferase TrmB"/>
    <property type="match status" value="1"/>
</dbReference>
<organism evidence="8 9">
    <name type="scientific">Novipirellula artificiosorum</name>
    <dbReference type="NCBI Taxonomy" id="2528016"/>
    <lineage>
        <taxon>Bacteria</taxon>
        <taxon>Pseudomonadati</taxon>
        <taxon>Planctomycetota</taxon>
        <taxon>Planctomycetia</taxon>
        <taxon>Pirellulales</taxon>
        <taxon>Pirellulaceae</taxon>
        <taxon>Novipirellula</taxon>
    </lineage>
</organism>
<dbReference type="UniPathway" id="UPA00989"/>
<evidence type="ECO:0000256" key="5">
    <source>
        <dbReference type="ARBA" id="ARBA00022691"/>
    </source>
</evidence>
<evidence type="ECO:0000313" key="8">
    <source>
        <dbReference type="EMBL" id="TWU38426.1"/>
    </source>
</evidence>
<reference evidence="8 9" key="1">
    <citation type="submission" date="2019-02" db="EMBL/GenBank/DDBJ databases">
        <title>Deep-cultivation of Planctomycetes and their phenomic and genomic characterization uncovers novel biology.</title>
        <authorList>
            <person name="Wiegand S."/>
            <person name="Jogler M."/>
            <person name="Boedeker C."/>
            <person name="Pinto D."/>
            <person name="Vollmers J."/>
            <person name="Rivas-Marin E."/>
            <person name="Kohn T."/>
            <person name="Peeters S.H."/>
            <person name="Heuer A."/>
            <person name="Rast P."/>
            <person name="Oberbeckmann S."/>
            <person name="Bunk B."/>
            <person name="Jeske O."/>
            <person name="Meyerdierks A."/>
            <person name="Storesund J.E."/>
            <person name="Kallscheuer N."/>
            <person name="Luecker S."/>
            <person name="Lage O.M."/>
            <person name="Pohl T."/>
            <person name="Merkel B.J."/>
            <person name="Hornburger P."/>
            <person name="Mueller R.-W."/>
            <person name="Bruemmer F."/>
            <person name="Labrenz M."/>
            <person name="Spormann A.M."/>
            <person name="Op Den Camp H."/>
            <person name="Overmann J."/>
            <person name="Amann R."/>
            <person name="Jetten M.S.M."/>
            <person name="Mascher T."/>
            <person name="Medema M.H."/>
            <person name="Devos D.P."/>
            <person name="Kaster A.-K."/>
            <person name="Ovreas L."/>
            <person name="Rohde M."/>
            <person name="Galperin M.Y."/>
            <person name="Jogler C."/>
        </authorList>
    </citation>
    <scope>NUCLEOTIDE SEQUENCE [LARGE SCALE GENOMIC DNA]</scope>
    <source>
        <strain evidence="8 9">Poly41</strain>
    </source>
</reference>
<dbReference type="RefSeq" id="WP_146526738.1">
    <property type="nucleotide sequence ID" value="NZ_SJPV01000004.1"/>
</dbReference>
<dbReference type="PANTHER" id="PTHR23417:SF14">
    <property type="entry name" value="PENTACOTRIPEPTIDE-REPEAT REGION OF PRORP DOMAIN-CONTAINING PROTEIN"/>
    <property type="match status" value="1"/>
</dbReference>
<evidence type="ECO:0000256" key="2">
    <source>
        <dbReference type="ARBA" id="ARBA00003015"/>
    </source>
</evidence>
<keyword evidence="5 7" id="KW-0949">S-adenosyl-L-methionine</keyword>
<feature type="binding site" evidence="7">
    <location>
        <position position="44"/>
    </location>
    <ligand>
        <name>S-adenosyl-L-methionine</name>
        <dbReference type="ChEBI" id="CHEBI:59789"/>
    </ligand>
</feature>
<dbReference type="SUPFAM" id="SSF53335">
    <property type="entry name" value="S-adenosyl-L-methionine-dependent methyltransferases"/>
    <property type="match status" value="1"/>
</dbReference>
<feature type="binding site" evidence="7">
    <location>
        <position position="123"/>
    </location>
    <ligand>
        <name>substrate</name>
    </ligand>
</feature>
<proteinExistence type="inferred from homology"/>
<dbReference type="EMBL" id="SJPV01000004">
    <property type="protein sequence ID" value="TWU38426.1"/>
    <property type="molecule type" value="Genomic_DNA"/>
</dbReference>
<dbReference type="GO" id="GO:0008176">
    <property type="term" value="F:tRNA (guanine(46)-N7)-methyltransferase activity"/>
    <property type="evidence" value="ECO:0007669"/>
    <property type="project" value="UniProtKB-UniRule"/>
</dbReference>
<dbReference type="Proteomes" id="UP000319143">
    <property type="component" value="Unassembled WGS sequence"/>
</dbReference>
<keyword evidence="6 7" id="KW-0819">tRNA processing</keyword>
<evidence type="ECO:0000256" key="1">
    <source>
        <dbReference type="ARBA" id="ARBA00000142"/>
    </source>
</evidence>
<dbReference type="CDD" id="cd02440">
    <property type="entry name" value="AdoMet_MTases"/>
    <property type="match status" value="1"/>
</dbReference>
<keyword evidence="3 7" id="KW-0489">Methyltransferase</keyword>
<dbReference type="InterPro" id="IPR003358">
    <property type="entry name" value="tRNA_(Gua-N-7)_MeTrfase_Trmb"/>
</dbReference>
<dbReference type="HAMAP" id="MF_01057">
    <property type="entry name" value="tRNA_methyltr_TrmB"/>
    <property type="match status" value="1"/>
</dbReference>
<dbReference type="Gene3D" id="3.40.50.150">
    <property type="entry name" value="Vaccinia Virus protein VP39"/>
    <property type="match status" value="1"/>
</dbReference>
<dbReference type="OrthoDB" id="9802090at2"/>
<feature type="binding site" evidence="7">
    <location>
        <position position="119"/>
    </location>
    <ligand>
        <name>S-adenosyl-L-methionine</name>
        <dbReference type="ChEBI" id="CHEBI:59789"/>
    </ligand>
</feature>
<evidence type="ECO:0000256" key="7">
    <source>
        <dbReference type="HAMAP-Rule" id="MF_01057"/>
    </source>
</evidence>